<comment type="caution">
    <text evidence="1">The sequence shown here is derived from an EMBL/GenBank/DDBJ whole genome shotgun (WGS) entry which is preliminary data.</text>
</comment>
<dbReference type="AlphaFoldDB" id="A0A5C5XHX7"/>
<keyword evidence="2" id="KW-1185">Reference proteome</keyword>
<name>A0A5C5XHX7_9PLAN</name>
<dbReference type="PROSITE" id="PS51257">
    <property type="entry name" value="PROKAR_LIPOPROTEIN"/>
    <property type="match status" value="1"/>
</dbReference>
<evidence type="ECO:0000313" key="2">
    <source>
        <dbReference type="Proteomes" id="UP000316095"/>
    </source>
</evidence>
<accession>A0A5C5XHX7</accession>
<protein>
    <recommendedName>
        <fullName evidence="3">Carboxypeptidase regulatory-like domain-containing protein</fullName>
    </recommendedName>
</protein>
<gene>
    <name evidence="1" type="ORF">Pan54_24920</name>
</gene>
<evidence type="ECO:0008006" key="3">
    <source>
        <dbReference type="Google" id="ProtNLM"/>
    </source>
</evidence>
<organism evidence="1 2">
    <name type="scientific">Rubinisphaera italica</name>
    <dbReference type="NCBI Taxonomy" id="2527969"/>
    <lineage>
        <taxon>Bacteria</taxon>
        <taxon>Pseudomonadati</taxon>
        <taxon>Planctomycetota</taxon>
        <taxon>Planctomycetia</taxon>
        <taxon>Planctomycetales</taxon>
        <taxon>Planctomycetaceae</taxon>
        <taxon>Rubinisphaera</taxon>
    </lineage>
</organism>
<proteinExistence type="predicted"/>
<reference evidence="1 2" key="1">
    <citation type="submission" date="2019-02" db="EMBL/GenBank/DDBJ databases">
        <title>Deep-cultivation of Planctomycetes and their phenomic and genomic characterization uncovers novel biology.</title>
        <authorList>
            <person name="Wiegand S."/>
            <person name="Jogler M."/>
            <person name="Boedeker C."/>
            <person name="Pinto D."/>
            <person name="Vollmers J."/>
            <person name="Rivas-Marin E."/>
            <person name="Kohn T."/>
            <person name="Peeters S.H."/>
            <person name="Heuer A."/>
            <person name="Rast P."/>
            <person name="Oberbeckmann S."/>
            <person name="Bunk B."/>
            <person name="Jeske O."/>
            <person name="Meyerdierks A."/>
            <person name="Storesund J.E."/>
            <person name="Kallscheuer N."/>
            <person name="Luecker S."/>
            <person name="Lage O.M."/>
            <person name="Pohl T."/>
            <person name="Merkel B.J."/>
            <person name="Hornburger P."/>
            <person name="Mueller R.-W."/>
            <person name="Bruemmer F."/>
            <person name="Labrenz M."/>
            <person name="Spormann A.M."/>
            <person name="Op Den Camp H."/>
            <person name="Overmann J."/>
            <person name="Amann R."/>
            <person name="Jetten M.S.M."/>
            <person name="Mascher T."/>
            <person name="Medema M.H."/>
            <person name="Devos D.P."/>
            <person name="Kaster A.-K."/>
            <person name="Ovreas L."/>
            <person name="Rohde M."/>
            <person name="Galperin M.Y."/>
            <person name="Jogler C."/>
        </authorList>
    </citation>
    <scope>NUCLEOTIDE SEQUENCE [LARGE SCALE GENOMIC DNA]</scope>
    <source>
        <strain evidence="1 2">Pan54</strain>
    </source>
</reference>
<dbReference type="EMBL" id="SJPG01000001">
    <property type="protein sequence ID" value="TWT61755.1"/>
    <property type="molecule type" value="Genomic_DNA"/>
</dbReference>
<dbReference type="Proteomes" id="UP000316095">
    <property type="component" value="Unassembled WGS sequence"/>
</dbReference>
<evidence type="ECO:0000313" key="1">
    <source>
        <dbReference type="EMBL" id="TWT61755.1"/>
    </source>
</evidence>
<sequence length="145" mass="15351">MNSVRQTSLSLFARISMICGLVAFTGCGGSGDPIPMLVPVTGMVEYLGKPLAGAAVSFSPQQAAETGSQRTSLGRTDENGVFTLMYNADYEGAIIGSHIVRISKLEGTDEEPGGEMLPSKYNAQSTLTETVSADGTNDFFFQLKK</sequence>